<sequence length="111" mass="12709">MRGSRRASARNKRLVRVNSSTLPLCYDDDNCNNSDDDDDEGYNEREDDMQEDDKTTTAAAATAMTDVVVEYSLSNDKARSFENCYDDRCMHHKETSCLEQMESTRMSEELS</sequence>
<feature type="region of interest" description="Disordered" evidence="1">
    <location>
        <begin position="27"/>
        <end position="53"/>
    </location>
</feature>
<accession>A0A8S8ZKC3</accession>
<organism evidence="2 3">
    <name type="scientific">Sordaria macrospora</name>
    <dbReference type="NCBI Taxonomy" id="5147"/>
    <lineage>
        <taxon>Eukaryota</taxon>
        <taxon>Fungi</taxon>
        <taxon>Dikarya</taxon>
        <taxon>Ascomycota</taxon>
        <taxon>Pezizomycotina</taxon>
        <taxon>Sordariomycetes</taxon>
        <taxon>Sordariomycetidae</taxon>
        <taxon>Sordariales</taxon>
        <taxon>Sordariaceae</taxon>
        <taxon>Sordaria</taxon>
    </lineage>
</organism>
<protein>
    <submittedName>
        <fullName evidence="2">Uncharacterized protein</fullName>
    </submittedName>
</protein>
<feature type="compositionally biased region" description="Acidic residues" evidence="1">
    <location>
        <begin position="27"/>
        <end position="51"/>
    </location>
</feature>
<dbReference type="AlphaFoldDB" id="A0A8S8ZKC3"/>
<name>A0A8S8ZKC3_SORMA</name>
<dbReference type="EMBL" id="NMPR01000102">
    <property type="protein sequence ID" value="KAA8630503.1"/>
    <property type="molecule type" value="Genomic_DNA"/>
</dbReference>
<evidence type="ECO:0000313" key="2">
    <source>
        <dbReference type="EMBL" id="KAA8630503.1"/>
    </source>
</evidence>
<evidence type="ECO:0000313" key="3">
    <source>
        <dbReference type="Proteomes" id="UP000433876"/>
    </source>
</evidence>
<proteinExistence type="predicted"/>
<reference evidence="2 3" key="1">
    <citation type="submission" date="2017-07" db="EMBL/GenBank/DDBJ databases">
        <title>Genome sequence of the Sordaria macrospora wild type strain R19027.</title>
        <authorList>
            <person name="Nowrousian M."/>
            <person name="Teichert I."/>
            <person name="Kueck U."/>
        </authorList>
    </citation>
    <scope>NUCLEOTIDE SEQUENCE [LARGE SCALE GENOMIC DNA]</scope>
    <source>
        <strain evidence="2 3">R19027</strain>
        <tissue evidence="2">Mycelium</tissue>
    </source>
</reference>
<comment type="caution">
    <text evidence="2">The sequence shown here is derived from an EMBL/GenBank/DDBJ whole genome shotgun (WGS) entry which is preliminary data.</text>
</comment>
<evidence type="ECO:0000256" key="1">
    <source>
        <dbReference type="SAM" id="MobiDB-lite"/>
    </source>
</evidence>
<gene>
    <name evidence="2" type="ORF">SMACR_07449</name>
</gene>
<dbReference type="Proteomes" id="UP000433876">
    <property type="component" value="Unassembled WGS sequence"/>
</dbReference>